<evidence type="ECO:0000259" key="4">
    <source>
        <dbReference type="PROSITE" id="PS51891"/>
    </source>
</evidence>
<dbReference type="SUPFAM" id="SSF51316">
    <property type="entry name" value="Mss4-like"/>
    <property type="match status" value="1"/>
</dbReference>
<accession>A0ABX0W7B3</accession>
<dbReference type="Proteomes" id="UP001429564">
    <property type="component" value="Unassembled WGS sequence"/>
</dbReference>
<dbReference type="PROSITE" id="PS51891">
    <property type="entry name" value="CENP_V_GFA"/>
    <property type="match status" value="1"/>
</dbReference>
<dbReference type="InterPro" id="IPR011057">
    <property type="entry name" value="Mss4-like_sf"/>
</dbReference>
<dbReference type="PANTHER" id="PTHR28620">
    <property type="entry name" value="CENTROMERE PROTEIN V"/>
    <property type="match status" value="1"/>
</dbReference>
<dbReference type="PANTHER" id="PTHR28620:SF1">
    <property type="entry name" value="CENP-V_GFA DOMAIN-CONTAINING PROTEIN"/>
    <property type="match status" value="1"/>
</dbReference>
<gene>
    <name evidence="5" type="ORF">DL239_09230</name>
</gene>
<reference evidence="5 6" key="1">
    <citation type="submission" date="2018-05" db="EMBL/GenBank/DDBJ databases">
        <authorList>
            <person name="Zhang Y.-J."/>
        </authorList>
    </citation>
    <scope>NUCLEOTIDE SEQUENCE [LARGE SCALE GENOMIC DNA]</scope>
    <source>
        <strain evidence="5 6">CY04</strain>
    </source>
</reference>
<comment type="similarity">
    <text evidence="1">Belongs to the Gfa family.</text>
</comment>
<sequence>MTTGGTQIWQGACHCRRTRFSVKADIDHTRICDCSICHQRGALIFRVEEEQFTLHTPLSDLTLYEWGTGTAKDYFCKTCGILPFRRPRAVSEEELSAGNAAFNGWAINLRCIEGLDISDLPIQKISGRLLK</sequence>
<dbReference type="RefSeq" id="WP_167683721.1">
    <property type="nucleotide sequence ID" value="NZ_QHLQ01000007.1"/>
</dbReference>
<name>A0ABX0W7B3_9RHOB</name>
<evidence type="ECO:0000313" key="5">
    <source>
        <dbReference type="EMBL" id="NIZ61158.1"/>
    </source>
</evidence>
<evidence type="ECO:0000256" key="2">
    <source>
        <dbReference type="ARBA" id="ARBA00022723"/>
    </source>
</evidence>
<evidence type="ECO:0000256" key="1">
    <source>
        <dbReference type="ARBA" id="ARBA00005495"/>
    </source>
</evidence>
<organism evidence="5 6">
    <name type="scientific">Parasedimentitalea denitrificans</name>
    <dbReference type="NCBI Taxonomy" id="2211118"/>
    <lineage>
        <taxon>Bacteria</taxon>
        <taxon>Pseudomonadati</taxon>
        <taxon>Pseudomonadota</taxon>
        <taxon>Alphaproteobacteria</taxon>
        <taxon>Rhodobacterales</taxon>
        <taxon>Paracoccaceae</taxon>
        <taxon>Parasedimentitalea</taxon>
    </lineage>
</organism>
<proteinExistence type="inferred from homology"/>
<keyword evidence="2" id="KW-0479">Metal-binding</keyword>
<protein>
    <recommendedName>
        <fullName evidence="4">CENP-V/GFA domain-containing protein</fullName>
    </recommendedName>
</protein>
<dbReference type="Gene3D" id="2.170.150.70">
    <property type="match status" value="1"/>
</dbReference>
<keyword evidence="3" id="KW-0862">Zinc</keyword>
<evidence type="ECO:0000313" key="6">
    <source>
        <dbReference type="Proteomes" id="UP001429564"/>
    </source>
</evidence>
<dbReference type="Pfam" id="PF04828">
    <property type="entry name" value="GFA"/>
    <property type="match status" value="1"/>
</dbReference>
<dbReference type="InterPro" id="IPR052355">
    <property type="entry name" value="CENP-V-like"/>
</dbReference>
<feature type="domain" description="CENP-V/GFA" evidence="4">
    <location>
        <begin position="9"/>
        <end position="131"/>
    </location>
</feature>
<dbReference type="EMBL" id="QHLQ01000007">
    <property type="protein sequence ID" value="NIZ61158.1"/>
    <property type="molecule type" value="Genomic_DNA"/>
</dbReference>
<comment type="caution">
    <text evidence="5">The sequence shown here is derived from an EMBL/GenBank/DDBJ whole genome shotgun (WGS) entry which is preliminary data.</text>
</comment>
<dbReference type="InterPro" id="IPR006913">
    <property type="entry name" value="CENP-V/GFA"/>
</dbReference>
<keyword evidence="6" id="KW-1185">Reference proteome</keyword>
<evidence type="ECO:0000256" key="3">
    <source>
        <dbReference type="ARBA" id="ARBA00022833"/>
    </source>
</evidence>